<keyword evidence="3" id="KW-0067">ATP-binding</keyword>
<organism evidence="3 4">
    <name type="scientific">Streptomyces varsoviensis</name>
    <dbReference type="NCBI Taxonomy" id="67373"/>
    <lineage>
        <taxon>Bacteria</taxon>
        <taxon>Bacillati</taxon>
        <taxon>Actinomycetota</taxon>
        <taxon>Actinomycetes</taxon>
        <taxon>Kitasatosporales</taxon>
        <taxon>Streptomycetaceae</taxon>
        <taxon>Streptomyces</taxon>
    </lineage>
</organism>
<evidence type="ECO:0000259" key="2">
    <source>
        <dbReference type="Pfam" id="PF17912"/>
    </source>
</evidence>
<reference evidence="3 4" key="1">
    <citation type="submission" date="2015-07" db="EMBL/GenBank/DDBJ databases">
        <authorList>
            <person name="Ju K.-S."/>
            <person name="Doroghazi J.R."/>
            <person name="Metcalf W.W."/>
        </authorList>
    </citation>
    <scope>NUCLEOTIDE SEQUENCE [LARGE SCALE GENOMIC DNA]</scope>
    <source>
        <strain evidence="3 4">NRRL B-3589</strain>
    </source>
</reference>
<evidence type="ECO:0000313" key="3">
    <source>
        <dbReference type="EMBL" id="KOG64159.1"/>
    </source>
</evidence>
<protein>
    <submittedName>
        <fullName evidence="3">Sugar ABC transporter ATP-binding protein</fullName>
    </submittedName>
</protein>
<dbReference type="InterPro" id="IPR012340">
    <property type="entry name" value="NA-bd_OB-fold"/>
</dbReference>
<dbReference type="Proteomes" id="UP000037020">
    <property type="component" value="Unassembled WGS sequence"/>
</dbReference>
<keyword evidence="4" id="KW-1185">Reference proteome</keyword>
<dbReference type="InterPro" id="IPR008995">
    <property type="entry name" value="Mo/tungstate-bd_C_term_dom"/>
</dbReference>
<dbReference type="GO" id="GO:0005524">
    <property type="term" value="F:ATP binding"/>
    <property type="evidence" value="ECO:0007669"/>
    <property type="project" value="UniProtKB-KW"/>
</dbReference>
<feature type="region of interest" description="Disordered" evidence="1">
    <location>
        <begin position="49"/>
        <end position="70"/>
    </location>
</feature>
<proteinExistence type="predicted"/>
<feature type="non-terminal residue" evidence="3">
    <location>
        <position position="1"/>
    </location>
</feature>
<dbReference type="InterPro" id="IPR040582">
    <property type="entry name" value="OB_MalK-like"/>
</dbReference>
<keyword evidence="3" id="KW-0547">Nucleotide-binding</keyword>
<comment type="caution">
    <text evidence="3">The sequence shown here is derived from an EMBL/GenBank/DDBJ whole genome shotgun (WGS) entry which is preliminary data.</text>
</comment>
<dbReference type="EMBL" id="LGUT01004067">
    <property type="protein sequence ID" value="KOG64159.1"/>
    <property type="molecule type" value="Genomic_DNA"/>
</dbReference>
<evidence type="ECO:0000256" key="1">
    <source>
        <dbReference type="SAM" id="MobiDB-lite"/>
    </source>
</evidence>
<dbReference type="Gene3D" id="2.40.50.100">
    <property type="match status" value="1"/>
</dbReference>
<accession>A0ABR5ITK0</accession>
<dbReference type="Pfam" id="PF17912">
    <property type="entry name" value="OB_MalK"/>
    <property type="match status" value="1"/>
</dbReference>
<dbReference type="Gene3D" id="2.40.50.140">
    <property type="entry name" value="Nucleic acid-binding proteins"/>
    <property type="match status" value="1"/>
</dbReference>
<gene>
    <name evidence="3" type="ORF">ADK38_42035</name>
</gene>
<name>A0ABR5ITK0_9ACTN</name>
<feature type="domain" description="MalK-like OB fold" evidence="2">
    <location>
        <begin position="1"/>
        <end position="49"/>
    </location>
</feature>
<sequence>PAMNLVEVPITDGGVKFGNSVVPVSREALAAAADKGDRTVTVGVRPEHFDIADGEGGGEGAAKSLSKESKDAPAGLAVTVNVVEELGADGYVYGTTDVGGADKKDLVVRVNGRRVPEKGSVLHVVPRPGELHVFSTSTGERLAD</sequence>
<dbReference type="SUPFAM" id="SSF50331">
    <property type="entry name" value="MOP-like"/>
    <property type="match status" value="1"/>
</dbReference>
<evidence type="ECO:0000313" key="4">
    <source>
        <dbReference type="Proteomes" id="UP000037020"/>
    </source>
</evidence>